<proteinExistence type="predicted"/>
<dbReference type="Proteomes" id="UP001062846">
    <property type="component" value="Chromosome 6"/>
</dbReference>
<protein>
    <submittedName>
        <fullName evidence="1">Uncharacterized protein</fullName>
    </submittedName>
</protein>
<name>A0ACC0NE40_RHOML</name>
<gene>
    <name evidence="1" type="ORF">RHMOL_Rhmol06G0179500</name>
</gene>
<evidence type="ECO:0000313" key="2">
    <source>
        <dbReference type="Proteomes" id="UP001062846"/>
    </source>
</evidence>
<sequence>MKNLKFLTCSELRTLRDLELFAIADSMPCLEDLDISYPVNDFGWDSDEFEARSPGEMGVTDTGIEVLSSKLKRLRKIDVSGNEFLTDYSLITLSTNCIYLTDIALCNCWSVTEYGIGFVMRNSPNLSSLSVQGIEFGQLDEYSLCCARNLATLVLCNSTVPDEFLHLLVKAGIPLKSIHLDFSLQLPSYALSGISSLLNKYQSLECLSLVQTNFLTDETMSDLSQCLSALVRIRLAICYNLTESTFFTLAKNCPLLEDITMEAANFGGGDRATEIVENPRIKSLNLKYNQNLSDECLAKLASVCPSLEVLDVSCCKGITEKGIANFLKSGSKIRKLHIVECRGIKNIGNGFELSELDFIGAAKSGINDDGLVVIGNRCHGLLNLDLDGCLGVTTVGLKEILTNCERLRKINLTGCPNLCAETVDWMVFSRPSLRKIILPSSYLPSESQRQLFLHHGCLVLSE</sequence>
<evidence type="ECO:0000313" key="1">
    <source>
        <dbReference type="EMBL" id="KAI8551354.1"/>
    </source>
</evidence>
<keyword evidence="2" id="KW-1185">Reference proteome</keyword>
<accession>A0ACC0NE40</accession>
<comment type="caution">
    <text evidence="1">The sequence shown here is derived from an EMBL/GenBank/DDBJ whole genome shotgun (WGS) entry which is preliminary data.</text>
</comment>
<dbReference type="EMBL" id="CM046393">
    <property type="protein sequence ID" value="KAI8551354.1"/>
    <property type="molecule type" value="Genomic_DNA"/>
</dbReference>
<organism evidence="1 2">
    <name type="scientific">Rhododendron molle</name>
    <name type="common">Chinese azalea</name>
    <name type="synonym">Azalea mollis</name>
    <dbReference type="NCBI Taxonomy" id="49168"/>
    <lineage>
        <taxon>Eukaryota</taxon>
        <taxon>Viridiplantae</taxon>
        <taxon>Streptophyta</taxon>
        <taxon>Embryophyta</taxon>
        <taxon>Tracheophyta</taxon>
        <taxon>Spermatophyta</taxon>
        <taxon>Magnoliopsida</taxon>
        <taxon>eudicotyledons</taxon>
        <taxon>Gunneridae</taxon>
        <taxon>Pentapetalae</taxon>
        <taxon>asterids</taxon>
        <taxon>Ericales</taxon>
        <taxon>Ericaceae</taxon>
        <taxon>Ericoideae</taxon>
        <taxon>Rhodoreae</taxon>
        <taxon>Rhododendron</taxon>
    </lineage>
</organism>
<reference evidence="1" key="1">
    <citation type="submission" date="2022-02" db="EMBL/GenBank/DDBJ databases">
        <title>Plant Genome Project.</title>
        <authorList>
            <person name="Zhang R.-G."/>
        </authorList>
    </citation>
    <scope>NUCLEOTIDE SEQUENCE</scope>
    <source>
        <strain evidence="1">AT1</strain>
    </source>
</reference>